<keyword evidence="2" id="KW-1185">Reference proteome</keyword>
<name>A0AAV4V479_CAEEX</name>
<dbReference type="EMBL" id="BPLR01013954">
    <property type="protein sequence ID" value="GIY65047.1"/>
    <property type="molecule type" value="Genomic_DNA"/>
</dbReference>
<reference evidence="1 2" key="1">
    <citation type="submission" date="2021-06" db="EMBL/GenBank/DDBJ databases">
        <title>Caerostris extrusa draft genome.</title>
        <authorList>
            <person name="Kono N."/>
            <person name="Arakawa K."/>
        </authorList>
    </citation>
    <scope>NUCLEOTIDE SEQUENCE [LARGE SCALE GENOMIC DNA]</scope>
</reference>
<evidence type="ECO:0000313" key="2">
    <source>
        <dbReference type="Proteomes" id="UP001054945"/>
    </source>
</evidence>
<gene>
    <name evidence="1" type="ORF">CEXT_424711</name>
</gene>
<comment type="caution">
    <text evidence="1">The sequence shown here is derived from an EMBL/GenBank/DDBJ whole genome shotgun (WGS) entry which is preliminary data.</text>
</comment>
<organism evidence="1 2">
    <name type="scientific">Caerostris extrusa</name>
    <name type="common">Bark spider</name>
    <name type="synonym">Caerostris bankana</name>
    <dbReference type="NCBI Taxonomy" id="172846"/>
    <lineage>
        <taxon>Eukaryota</taxon>
        <taxon>Metazoa</taxon>
        <taxon>Ecdysozoa</taxon>
        <taxon>Arthropoda</taxon>
        <taxon>Chelicerata</taxon>
        <taxon>Arachnida</taxon>
        <taxon>Araneae</taxon>
        <taxon>Araneomorphae</taxon>
        <taxon>Entelegynae</taxon>
        <taxon>Araneoidea</taxon>
        <taxon>Araneidae</taxon>
        <taxon>Caerostris</taxon>
    </lineage>
</organism>
<dbReference type="Proteomes" id="UP001054945">
    <property type="component" value="Unassembled WGS sequence"/>
</dbReference>
<proteinExistence type="predicted"/>
<dbReference type="AlphaFoldDB" id="A0AAV4V479"/>
<accession>A0AAV4V479</accession>
<protein>
    <submittedName>
        <fullName evidence="1">Uncharacterized protein</fullName>
    </submittedName>
</protein>
<evidence type="ECO:0000313" key="1">
    <source>
        <dbReference type="EMBL" id="GIY65047.1"/>
    </source>
</evidence>
<sequence length="127" mass="14443">MHKILNGTHASHPRPNYPLLKPFRIAVNELLQSSQMIPARTYSNNSASFRYLEFPEEPFSKDSEPLMSIYMASAAYRLWESVKPDLRPSYSVSYPPKTPLRGISHLSKRISSNFSAHPVSYGSEVEN</sequence>